<dbReference type="InterPro" id="IPR050980">
    <property type="entry name" value="2C_sensor_his_kinase"/>
</dbReference>
<dbReference type="Proteomes" id="UP000885792">
    <property type="component" value="Unassembled WGS sequence"/>
</dbReference>
<evidence type="ECO:0000256" key="7">
    <source>
        <dbReference type="SAM" id="Phobius"/>
    </source>
</evidence>
<evidence type="ECO:0000256" key="6">
    <source>
        <dbReference type="ARBA" id="ARBA00023012"/>
    </source>
</evidence>
<dbReference type="GO" id="GO:0004673">
    <property type="term" value="F:protein histidine kinase activity"/>
    <property type="evidence" value="ECO:0007669"/>
    <property type="project" value="UniProtKB-EC"/>
</dbReference>
<keyword evidence="8" id="KW-0547">Nucleotide-binding</keyword>
<accession>A0A7C5Q1U0</accession>
<protein>
    <recommendedName>
        <fullName evidence="2">histidine kinase</fullName>
        <ecNumber evidence="2">2.7.13.3</ecNumber>
    </recommendedName>
</protein>
<proteinExistence type="predicted"/>
<keyword evidence="5" id="KW-0418">Kinase</keyword>
<comment type="catalytic activity">
    <reaction evidence="1">
        <text>ATP + protein L-histidine = ADP + protein N-phospho-L-histidine.</text>
        <dbReference type="EC" id="2.7.13.3"/>
    </reaction>
</comment>
<dbReference type="InterPro" id="IPR036890">
    <property type="entry name" value="HATPase_C_sf"/>
</dbReference>
<dbReference type="Gene3D" id="3.30.565.10">
    <property type="entry name" value="Histidine kinase-like ATPase, C-terminal domain"/>
    <property type="match status" value="1"/>
</dbReference>
<dbReference type="PANTHER" id="PTHR44936:SF9">
    <property type="entry name" value="SENSOR PROTEIN CREC"/>
    <property type="match status" value="1"/>
</dbReference>
<organism evidence="8">
    <name type="scientific">Aquifex aeolicus</name>
    <dbReference type="NCBI Taxonomy" id="63363"/>
    <lineage>
        <taxon>Bacteria</taxon>
        <taxon>Pseudomonadati</taxon>
        <taxon>Aquificota</taxon>
        <taxon>Aquificia</taxon>
        <taxon>Aquificales</taxon>
        <taxon>Aquificaceae</taxon>
        <taxon>Aquifex</taxon>
    </lineage>
</organism>
<evidence type="ECO:0000256" key="5">
    <source>
        <dbReference type="ARBA" id="ARBA00022777"/>
    </source>
</evidence>
<evidence type="ECO:0000256" key="1">
    <source>
        <dbReference type="ARBA" id="ARBA00000085"/>
    </source>
</evidence>
<keyword evidence="4" id="KW-0808">Transferase</keyword>
<dbReference type="AlphaFoldDB" id="A0A7C5Q1U0"/>
<evidence type="ECO:0000256" key="4">
    <source>
        <dbReference type="ARBA" id="ARBA00022679"/>
    </source>
</evidence>
<reference evidence="8" key="1">
    <citation type="journal article" date="2020" name="mSystems">
        <title>Genome- and Community-Level Interaction Insights into Carbon Utilization and Element Cycling Functions of Hydrothermarchaeota in Hydrothermal Sediment.</title>
        <authorList>
            <person name="Zhou Z."/>
            <person name="Liu Y."/>
            <person name="Xu W."/>
            <person name="Pan J."/>
            <person name="Luo Z.H."/>
            <person name="Li M."/>
        </authorList>
    </citation>
    <scope>NUCLEOTIDE SEQUENCE [LARGE SCALE GENOMIC DNA]</scope>
    <source>
        <strain evidence="8">HyVt-501</strain>
    </source>
</reference>
<evidence type="ECO:0000256" key="3">
    <source>
        <dbReference type="ARBA" id="ARBA00022553"/>
    </source>
</evidence>
<comment type="caution">
    <text evidence="8">The sequence shown here is derived from an EMBL/GenBank/DDBJ whole genome shotgun (WGS) entry which is preliminary data.</text>
</comment>
<dbReference type="EMBL" id="DRNB01000119">
    <property type="protein sequence ID" value="HHJ63894.1"/>
    <property type="molecule type" value="Genomic_DNA"/>
</dbReference>
<dbReference type="SUPFAM" id="SSF55874">
    <property type="entry name" value="ATPase domain of HSP90 chaperone/DNA topoisomerase II/histidine kinase"/>
    <property type="match status" value="1"/>
</dbReference>
<gene>
    <name evidence="8" type="ORF">ENJ61_03215</name>
</gene>
<keyword evidence="8" id="KW-0067">ATP-binding</keyword>
<dbReference type="PANTHER" id="PTHR44936">
    <property type="entry name" value="SENSOR PROTEIN CREC"/>
    <property type="match status" value="1"/>
</dbReference>
<keyword evidence="7" id="KW-1133">Transmembrane helix</keyword>
<name>A0A7C5Q1U0_AQUAO</name>
<evidence type="ECO:0000313" key="8">
    <source>
        <dbReference type="EMBL" id="HHJ63894.1"/>
    </source>
</evidence>
<keyword evidence="3" id="KW-0597">Phosphoprotein</keyword>
<evidence type="ECO:0000256" key="2">
    <source>
        <dbReference type="ARBA" id="ARBA00012438"/>
    </source>
</evidence>
<feature type="transmembrane region" description="Helical" evidence="7">
    <location>
        <begin position="95"/>
        <end position="119"/>
    </location>
</feature>
<dbReference type="GO" id="GO:0000160">
    <property type="term" value="P:phosphorelay signal transduction system"/>
    <property type="evidence" value="ECO:0007669"/>
    <property type="project" value="UniProtKB-KW"/>
</dbReference>
<sequence>MRFEYRILLLLSLVIACGFTFINFLSLVYLRDAVEEQLREEARIYSKLLLYNRTEKLPEHMRISETPLPLKGYSLILYTGKHYVFVREDYVRNRLLGYALSLFFWEAGLVIVLLSLFYLTLVRNLRTERELTDLLNVMLLSLTHRLGNFIASQKVNLQLLGESPPARRLRLSLEDLERSYHRTFNLLETLRREKNVREERVNVVEVVRSAFSTLEGDGRKLRLDAPSGELFVRTNPVYIELLVSLLLENALKYSKSLVHVKLCRTKEGKPLLLIRNDVGERAGGSGTGLQIVRFIAQKLGADLRIRVRRSFTVLVVF</sequence>
<keyword evidence="7" id="KW-0812">Transmembrane</keyword>
<keyword evidence="6" id="KW-0902">Two-component regulatory system</keyword>
<dbReference type="EC" id="2.7.13.3" evidence="2"/>
<feature type="transmembrane region" description="Helical" evidence="7">
    <location>
        <begin position="7"/>
        <end position="30"/>
    </location>
</feature>
<dbReference type="GO" id="GO:0005524">
    <property type="term" value="F:ATP binding"/>
    <property type="evidence" value="ECO:0007669"/>
    <property type="project" value="UniProtKB-KW"/>
</dbReference>
<dbReference type="PROSITE" id="PS51257">
    <property type="entry name" value="PROKAR_LIPOPROTEIN"/>
    <property type="match status" value="1"/>
</dbReference>
<keyword evidence="7" id="KW-0472">Membrane</keyword>